<accession>A0AAN8MBK0</accession>
<keyword evidence="2" id="KW-0805">Transcription regulation</keyword>
<keyword evidence="4" id="KW-0539">Nucleus</keyword>
<proteinExistence type="predicted"/>
<comment type="subcellular location">
    <subcellularLocation>
        <location evidence="1">Nucleus</location>
    </subcellularLocation>
</comment>
<dbReference type="InterPro" id="IPR029525">
    <property type="entry name" value="INO80C/Ies6"/>
</dbReference>
<dbReference type="GO" id="GO:0031011">
    <property type="term" value="C:Ino80 complex"/>
    <property type="evidence" value="ECO:0007669"/>
    <property type="project" value="InterPro"/>
</dbReference>
<evidence type="ECO:0000259" key="6">
    <source>
        <dbReference type="SMART" id="SM00993"/>
    </source>
</evidence>
<dbReference type="PANTHER" id="PTHR31200:SF1">
    <property type="entry name" value="INO80 COMPLEX SUBUNIT C"/>
    <property type="match status" value="1"/>
</dbReference>
<evidence type="ECO:0000256" key="5">
    <source>
        <dbReference type="SAM" id="MobiDB-lite"/>
    </source>
</evidence>
<organism evidence="7 8">
    <name type="scientific">Coregonus suidteri</name>
    <dbReference type="NCBI Taxonomy" id="861788"/>
    <lineage>
        <taxon>Eukaryota</taxon>
        <taxon>Metazoa</taxon>
        <taxon>Chordata</taxon>
        <taxon>Craniata</taxon>
        <taxon>Vertebrata</taxon>
        <taxon>Euteleostomi</taxon>
        <taxon>Actinopterygii</taxon>
        <taxon>Neopterygii</taxon>
        <taxon>Teleostei</taxon>
        <taxon>Protacanthopterygii</taxon>
        <taxon>Salmoniformes</taxon>
        <taxon>Salmonidae</taxon>
        <taxon>Coregoninae</taxon>
        <taxon>Coregonus</taxon>
    </lineage>
</organism>
<dbReference type="AlphaFoldDB" id="A0AAN8MBK0"/>
<evidence type="ECO:0000256" key="4">
    <source>
        <dbReference type="ARBA" id="ARBA00023242"/>
    </source>
</evidence>
<dbReference type="Proteomes" id="UP001356427">
    <property type="component" value="Unassembled WGS sequence"/>
</dbReference>
<dbReference type="GO" id="GO:0006338">
    <property type="term" value="P:chromatin remodeling"/>
    <property type="evidence" value="ECO:0007669"/>
    <property type="project" value="InterPro"/>
</dbReference>
<dbReference type="EMBL" id="JAGTTL010000002">
    <property type="protein sequence ID" value="KAK6326949.1"/>
    <property type="molecule type" value="Genomic_DNA"/>
</dbReference>
<sequence>MSAFVRQVAQRSNVMQYGKLEEFVTLVTELVPELLSKRQRTQLILGLTAREVFPVHYGPRYDTALQILMWEFLSRLEELLPVPDFTQTTEWLGAASSILEECGQRVLDVEQLKTLLQHHRRHGNLNNIKCLHPGPSDGMNGDVPSRLLACSMCPFSHSKMAELHQHIRTKHQGTDSKCLVSEEAETDNPLPQRKTKRGFNKEMASPNHNPGVAGTVTVTSSQDGKTQTLVVASSPAGLRGKKRPANTATSPALPASGNNSKKKKQPIANQTQAQVAAVEAVSEGNAVGVSDAVAPATTDPAAKPLPFKDPIFVHSGIGGAAAGKKNRTWKNLKQILSVERTLPWKINDPNYYSIDAPPSLKPAKKYSDISGLPANYMDPQTKLRFTSSEEFSFLRLLPTDAVTGYLALRKATCIIP</sequence>
<dbReference type="InterPro" id="IPR029400">
    <property type="entry name" value="TINF2_N"/>
</dbReference>
<evidence type="ECO:0000313" key="8">
    <source>
        <dbReference type="Proteomes" id="UP001356427"/>
    </source>
</evidence>
<dbReference type="CDD" id="cd11657">
    <property type="entry name" value="TIN2_N"/>
    <property type="match status" value="1"/>
</dbReference>
<feature type="domain" description="Vps72/YL1 C-terminal" evidence="6">
    <location>
        <begin position="365"/>
        <end position="394"/>
    </location>
</feature>
<comment type="caution">
    <text evidence="7">The sequence shown here is derived from an EMBL/GenBank/DDBJ whole genome shotgun (WGS) entry which is preliminary data.</text>
</comment>
<protein>
    <recommendedName>
        <fullName evidence="6">Vps72/YL1 C-terminal domain-containing protein</fullName>
    </recommendedName>
</protein>
<evidence type="ECO:0000256" key="1">
    <source>
        <dbReference type="ARBA" id="ARBA00004123"/>
    </source>
</evidence>
<keyword evidence="8" id="KW-1185">Reference proteome</keyword>
<evidence type="ECO:0000256" key="3">
    <source>
        <dbReference type="ARBA" id="ARBA00023163"/>
    </source>
</evidence>
<reference evidence="7 8" key="1">
    <citation type="submission" date="2021-04" db="EMBL/GenBank/DDBJ databases">
        <authorList>
            <person name="De Guttry C."/>
            <person name="Zahm M."/>
            <person name="Klopp C."/>
            <person name="Cabau C."/>
            <person name="Louis A."/>
            <person name="Berthelot C."/>
            <person name="Parey E."/>
            <person name="Roest Crollius H."/>
            <person name="Montfort J."/>
            <person name="Robinson-Rechavi M."/>
            <person name="Bucao C."/>
            <person name="Bouchez O."/>
            <person name="Gislard M."/>
            <person name="Lluch J."/>
            <person name="Milhes M."/>
            <person name="Lampietro C."/>
            <person name="Lopez Roques C."/>
            <person name="Donnadieu C."/>
            <person name="Braasch I."/>
            <person name="Desvignes T."/>
            <person name="Postlethwait J."/>
            <person name="Bobe J."/>
            <person name="Wedekind C."/>
            <person name="Guiguen Y."/>
        </authorList>
    </citation>
    <scope>NUCLEOTIDE SEQUENCE [LARGE SCALE GENOMIC DNA]</scope>
    <source>
        <strain evidence="7">Cs_M1</strain>
        <tissue evidence="7">Blood</tissue>
    </source>
</reference>
<dbReference type="Pfam" id="PF08265">
    <property type="entry name" value="YL1_C"/>
    <property type="match status" value="1"/>
</dbReference>
<dbReference type="Pfam" id="PF14973">
    <property type="entry name" value="TINF2_N"/>
    <property type="match status" value="1"/>
</dbReference>
<dbReference type="SMART" id="SM00993">
    <property type="entry name" value="YL1_C"/>
    <property type="match status" value="1"/>
</dbReference>
<feature type="region of interest" description="Disordered" evidence="5">
    <location>
        <begin position="233"/>
        <end position="269"/>
    </location>
</feature>
<dbReference type="PANTHER" id="PTHR31200">
    <property type="entry name" value="INO80 COMPLEX SUBUNIT C"/>
    <property type="match status" value="1"/>
</dbReference>
<keyword evidence="3" id="KW-0804">Transcription</keyword>
<name>A0AAN8MBK0_9TELE</name>
<evidence type="ECO:0000256" key="2">
    <source>
        <dbReference type="ARBA" id="ARBA00023015"/>
    </source>
</evidence>
<gene>
    <name evidence="7" type="ORF">J4Q44_G00025940</name>
</gene>
<evidence type="ECO:0000313" key="7">
    <source>
        <dbReference type="EMBL" id="KAK6326949.1"/>
    </source>
</evidence>
<dbReference type="InterPro" id="IPR013272">
    <property type="entry name" value="Vps72/YL1_C"/>
</dbReference>